<dbReference type="CDD" id="cd03015">
    <property type="entry name" value="PRX_Typ2cys"/>
    <property type="match status" value="1"/>
</dbReference>
<reference evidence="8" key="2">
    <citation type="submission" date="2020-11" db="EMBL/GenBank/DDBJ databases">
        <authorList>
            <person name="Cecchin M."/>
            <person name="Marcolungo L."/>
            <person name="Rossato M."/>
            <person name="Girolomoni L."/>
            <person name="Cosentino E."/>
            <person name="Cuine S."/>
            <person name="Li-Beisson Y."/>
            <person name="Delledonne M."/>
            <person name="Ballottari M."/>
        </authorList>
    </citation>
    <scope>NUCLEOTIDE SEQUENCE</scope>
    <source>
        <strain evidence="8">211/11P</strain>
        <tissue evidence="8">Whole cell</tissue>
    </source>
</reference>
<sequence length="239" mass="25824">MASVAAARPAVFTAAISHRGKAVKAIAPSAGFAKRCTTRRLVCNAAAPLVGGPAPDFTATAVFDQEFVDTTLSSYKGKYVVLFFYPLDFTFVCPTEITAFSDRHDEFAALNTEVLGVSIDSQFSHLAWIQTDRKQGGVGDLKYPLVSDLKREISEAYGVLGRDGVALRGLFIIDREGVVQHSTINNLAFGRNVDEALRVLQALQYVQENPDEVCPAGWKPGSATMKPDPSGSKEYFAAI</sequence>
<dbReference type="AlphaFoldDB" id="A0A9D4Z263"/>
<dbReference type="GO" id="GO:0042744">
    <property type="term" value="P:hydrogen peroxide catabolic process"/>
    <property type="evidence" value="ECO:0007669"/>
    <property type="project" value="TreeGrafter"/>
</dbReference>
<organism evidence="8 9">
    <name type="scientific">Chlorella vulgaris</name>
    <name type="common">Green alga</name>
    <dbReference type="NCBI Taxonomy" id="3077"/>
    <lineage>
        <taxon>Eukaryota</taxon>
        <taxon>Viridiplantae</taxon>
        <taxon>Chlorophyta</taxon>
        <taxon>core chlorophytes</taxon>
        <taxon>Trebouxiophyceae</taxon>
        <taxon>Chlorellales</taxon>
        <taxon>Chlorellaceae</taxon>
        <taxon>Chlorella clade</taxon>
        <taxon>Chlorella</taxon>
    </lineage>
</organism>
<dbReference type="InterPro" id="IPR050217">
    <property type="entry name" value="Peroxiredoxin"/>
</dbReference>
<keyword evidence="3" id="KW-0560">Oxidoreductase</keyword>
<dbReference type="GO" id="GO:0008379">
    <property type="term" value="F:thioredoxin peroxidase activity"/>
    <property type="evidence" value="ECO:0007669"/>
    <property type="project" value="TreeGrafter"/>
</dbReference>
<dbReference type="InterPro" id="IPR036249">
    <property type="entry name" value="Thioredoxin-like_sf"/>
</dbReference>
<dbReference type="PANTHER" id="PTHR10681:SF128">
    <property type="entry name" value="THIOREDOXIN-DEPENDENT PEROXIDE REDUCTASE, MITOCHONDRIAL"/>
    <property type="match status" value="1"/>
</dbReference>
<dbReference type="PANTHER" id="PTHR10681">
    <property type="entry name" value="THIOREDOXIN PEROXIDASE"/>
    <property type="match status" value="1"/>
</dbReference>
<dbReference type="FunFam" id="3.40.30.10:FF:000063">
    <property type="entry name" value="2-Cys peroxiredoxin BAS1, chloroplastic"/>
    <property type="match status" value="1"/>
</dbReference>
<comment type="similarity">
    <text evidence="1">Belongs to the peroxiredoxin family. AhpC/Prx1 subfamily.</text>
</comment>
<dbReference type="SUPFAM" id="SSF52833">
    <property type="entry name" value="Thioredoxin-like"/>
    <property type="match status" value="1"/>
</dbReference>
<gene>
    <name evidence="8" type="ORF">D9Q98_001019</name>
</gene>
<keyword evidence="4" id="KW-1015">Disulfide bond</keyword>
<comment type="function">
    <text evidence="5">Thiol-specific peroxidase that catalyzes the reduction of hydrogen peroxide and organic hydroperoxides to water and alcohols, respectively. Plays a role in cell protection against oxidative stress by detoxifying peroxides. May be an antioxidant enzyme particularly in the developing shoot and photosynthesizing leaf.</text>
</comment>
<reference evidence="8" key="1">
    <citation type="journal article" date="2019" name="Plant J.">
        <title>Chlorella vulgaris genome assembly and annotation reveals the molecular basis for metabolic acclimation to high light conditions.</title>
        <authorList>
            <person name="Cecchin M."/>
            <person name="Marcolungo L."/>
            <person name="Rossato M."/>
            <person name="Girolomoni L."/>
            <person name="Cosentino E."/>
            <person name="Cuine S."/>
            <person name="Li-Beisson Y."/>
            <person name="Delledonne M."/>
            <person name="Ballottari M."/>
        </authorList>
    </citation>
    <scope>NUCLEOTIDE SEQUENCE</scope>
    <source>
        <strain evidence="8">211/11P</strain>
    </source>
</reference>
<evidence type="ECO:0000256" key="2">
    <source>
        <dbReference type="ARBA" id="ARBA00013017"/>
    </source>
</evidence>
<dbReference type="Proteomes" id="UP001055712">
    <property type="component" value="Unassembled WGS sequence"/>
</dbReference>
<evidence type="ECO:0000256" key="5">
    <source>
        <dbReference type="ARBA" id="ARBA00045169"/>
    </source>
</evidence>
<dbReference type="GO" id="GO:0045454">
    <property type="term" value="P:cell redox homeostasis"/>
    <property type="evidence" value="ECO:0007669"/>
    <property type="project" value="TreeGrafter"/>
</dbReference>
<comment type="catalytic activity">
    <reaction evidence="6">
        <text>a hydroperoxide + [thioredoxin]-dithiol = an alcohol + [thioredoxin]-disulfide + H2O</text>
        <dbReference type="Rhea" id="RHEA:62620"/>
        <dbReference type="Rhea" id="RHEA-COMP:10698"/>
        <dbReference type="Rhea" id="RHEA-COMP:10700"/>
        <dbReference type="ChEBI" id="CHEBI:15377"/>
        <dbReference type="ChEBI" id="CHEBI:29950"/>
        <dbReference type="ChEBI" id="CHEBI:30879"/>
        <dbReference type="ChEBI" id="CHEBI:35924"/>
        <dbReference type="ChEBI" id="CHEBI:50058"/>
        <dbReference type="EC" id="1.11.1.24"/>
    </reaction>
</comment>
<evidence type="ECO:0000256" key="3">
    <source>
        <dbReference type="ARBA" id="ARBA00023002"/>
    </source>
</evidence>
<proteinExistence type="inferred from homology"/>
<keyword evidence="9" id="KW-1185">Reference proteome</keyword>
<dbReference type="OrthoDB" id="185659at2759"/>
<evidence type="ECO:0000313" key="9">
    <source>
        <dbReference type="Proteomes" id="UP001055712"/>
    </source>
</evidence>
<dbReference type="Pfam" id="PF00578">
    <property type="entry name" value="AhpC-TSA"/>
    <property type="match status" value="1"/>
</dbReference>
<dbReference type="InterPro" id="IPR000866">
    <property type="entry name" value="AhpC/TSA"/>
</dbReference>
<dbReference type="PROSITE" id="PS51352">
    <property type="entry name" value="THIOREDOXIN_2"/>
    <property type="match status" value="1"/>
</dbReference>
<dbReference type="InterPro" id="IPR019479">
    <property type="entry name" value="Peroxiredoxin_C"/>
</dbReference>
<dbReference type="InterPro" id="IPR013766">
    <property type="entry name" value="Thioredoxin_domain"/>
</dbReference>
<accession>A0A9D4Z263</accession>
<name>A0A9D4Z263_CHLVU</name>
<dbReference type="EMBL" id="SIDB01000001">
    <property type="protein sequence ID" value="KAI3438595.1"/>
    <property type="molecule type" value="Genomic_DNA"/>
</dbReference>
<evidence type="ECO:0000256" key="1">
    <source>
        <dbReference type="ARBA" id="ARBA00009796"/>
    </source>
</evidence>
<dbReference type="GO" id="GO:0033554">
    <property type="term" value="P:cellular response to stress"/>
    <property type="evidence" value="ECO:0007669"/>
    <property type="project" value="TreeGrafter"/>
</dbReference>
<dbReference type="Pfam" id="PF10417">
    <property type="entry name" value="1-cysPrx_C"/>
    <property type="match status" value="1"/>
</dbReference>
<evidence type="ECO:0000313" key="8">
    <source>
        <dbReference type="EMBL" id="KAI3438595.1"/>
    </source>
</evidence>
<protein>
    <recommendedName>
        <fullName evidence="2">thioredoxin-dependent peroxiredoxin</fullName>
        <ecNumber evidence="2">1.11.1.24</ecNumber>
    </recommendedName>
</protein>
<evidence type="ECO:0000256" key="4">
    <source>
        <dbReference type="ARBA" id="ARBA00023157"/>
    </source>
</evidence>
<dbReference type="Gene3D" id="3.40.30.10">
    <property type="entry name" value="Glutaredoxin"/>
    <property type="match status" value="1"/>
</dbReference>
<comment type="caution">
    <text evidence="8">The sequence shown here is derived from an EMBL/GenBank/DDBJ whole genome shotgun (WGS) entry which is preliminary data.</text>
</comment>
<evidence type="ECO:0000256" key="6">
    <source>
        <dbReference type="ARBA" id="ARBA00049091"/>
    </source>
</evidence>
<dbReference type="GO" id="GO:0006979">
    <property type="term" value="P:response to oxidative stress"/>
    <property type="evidence" value="ECO:0007669"/>
    <property type="project" value="TreeGrafter"/>
</dbReference>
<dbReference type="EC" id="1.11.1.24" evidence="2"/>
<feature type="domain" description="Thioredoxin" evidence="7">
    <location>
        <begin position="48"/>
        <end position="205"/>
    </location>
</feature>
<evidence type="ECO:0000259" key="7">
    <source>
        <dbReference type="PROSITE" id="PS51352"/>
    </source>
</evidence>